<reference evidence="8 9" key="1">
    <citation type="submission" date="2019-07" db="EMBL/GenBank/DDBJ databases">
        <title>Whole genome shotgun sequence of Segetibacter aerophilus NBRC 106135.</title>
        <authorList>
            <person name="Hosoyama A."/>
            <person name="Uohara A."/>
            <person name="Ohji S."/>
            <person name="Ichikawa N."/>
        </authorList>
    </citation>
    <scope>NUCLEOTIDE SEQUENCE [LARGE SCALE GENOMIC DNA]</scope>
    <source>
        <strain evidence="8 9">NBRC 106135</strain>
    </source>
</reference>
<dbReference type="EMBL" id="BJYT01000004">
    <property type="protein sequence ID" value="GEO08831.1"/>
    <property type="molecule type" value="Genomic_DNA"/>
</dbReference>
<evidence type="ECO:0000313" key="9">
    <source>
        <dbReference type="Proteomes" id="UP000321513"/>
    </source>
</evidence>
<evidence type="ECO:0000256" key="3">
    <source>
        <dbReference type="ARBA" id="ARBA00023015"/>
    </source>
</evidence>
<dbReference type="SMART" id="SM00448">
    <property type="entry name" value="REC"/>
    <property type="match status" value="1"/>
</dbReference>
<dbReference type="RefSeq" id="WP_147202894.1">
    <property type="nucleotide sequence ID" value="NZ_BJYT01000004.1"/>
</dbReference>
<dbReference type="GO" id="GO:0005829">
    <property type="term" value="C:cytosol"/>
    <property type="evidence" value="ECO:0007669"/>
    <property type="project" value="TreeGrafter"/>
</dbReference>
<dbReference type="GO" id="GO:0006355">
    <property type="term" value="P:regulation of DNA-templated transcription"/>
    <property type="evidence" value="ECO:0007669"/>
    <property type="project" value="TreeGrafter"/>
</dbReference>
<dbReference type="GO" id="GO:0000156">
    <property type="term" value="F:phosphorelay response regulator activity"/>
    <property type="evidence" value="ECO:0007669"/>
    <property type="project" value="TreeGrafter"/>
</dbReference>
<evidence type="ECO:0000313" key="8">
    <source>
        <dbReference type="EMBL" id="GEO08831.1"/>
    </source>
</evidence>
<keyword evidence="2" id="KW-0902">Two-component regulatory system</keyword>
<keyword evidence="9" id="KW-1185">Reference proteome</keyword>
<evidence type="ECO:0000256" key="2">
    <source>
        <dbReference type="ARBA" id="ARBA00023012"/>
    </source>
</evidence>
<name>A0A512BA39_9BACT</name>
<dbReference type="PROSITE" id="PS50110">
    <property type="entry name" value="RESPONSE_REGULATORY"/>
    <property type="match status" value="1"/>
</dbReference>
<dbReference type="Pfam" id="PF00072">
    <property type="entry name" value="Response_reg"/>
    <property type="match status" value="1"/>
</dbReference>
<sequence length="132" mass="14913">MVILIAEDDPMILMTLETFFIKEGYQVITANNGREAIQKIEEYLPDIIITDVMMPFYSGLEIIAKIKNGVNKKIAVVVLSAMGQESAVKEAFELGADDYLTKPFSLVELSLRVKRLVKVKARNTLYQLDEKL</sequence>
<dbReference type="SUPFAM" id="SSF52172">
    <property type="entry name" value="CheY-like"/>
    <property type="match status" value="1"/>
</dbReference>
<keyword evidence="5" id="KW-0804">Transcription</keyword>
<feature type="modified residue" description="4-aspartylphosphate" evidence="6">
    <location>
        <position position="51"/>
    </location>
</feature>
<feature type="domain" description="Response regulatory" evidence="7">
    <location>
        <begin position="2"/>
        <end position="117"/>
    </location>
</feature>
<dbReference type="PANTHER" id="PTHR48111:SF21">
    <property type="entry name" value="DNA-BINDING DUAL MASTER TRANSCRIPTIONAL REGULATOR RPAA"/>
    <property type="match status" value="1"/>
</dbReference>
<dbReference type="InterPro" id="IPR011006">
    <property type="entry name" value="CheY-like_superfamily"/>
</dbReference>
<accession>A0A512BA39</accession>
<comment type="caution">
    <text evidence="8">The sequence shown here is derived from an EMBL/GenBank/DDBJ whole genome shotgun (WGS) entry which is preliminary data.</text>
</comment>
<gene>
    <name evidence="8" type="ORF">SAE01_13270</name>
</gene>
<evidence type="ECO:0000256" key="4">
    <source>
        <dbReference type="ARBA" id="ARBA00023125"/>
    </source>
</evidence>
<dbReference type="InterPro" id="IPR039420">
    <property type="entry name" value="WalR-like"/>
</dbReference>
<dbReference type="Proteomes" id="UP000321513">
    <property type="component" value="Unassembled WGS sequence"/>
</dbReference>
<evidence type="ECO:0000256" key="5">
    <source>
        <dbReference type="ARBA" id="ARBA00023163"/>
    </source>
</evidence>
<evidence type="ECO:0000256" key="6">
    <source>
        <dbReference type="PROSITE-ProRule" id="PRU00169"/>
    </source>
</evidence>
<dbReference type="GO" id="GO:0000976">
    <property type="term" value="F:transcription cis-regulatory region binding"/>
    <property type="evidence" value="ECO:0007669"/>
    <property type="project" value="TreeGrafter"/>
</dbReference>
<dbReference type="OrthoDB" id="9789181at2"/>
<dbReference type="InterPro" id="IPR001789">
    <property type="entry name" value="Sig_transdc_resp-reg_receiver"/>
</dbReference>
<keyword evidence="3" id="KW-0805">Transcription regulation</keyword>
<keyword evidence="1 6" id="KW-0597">Phosphoprotein</keyword>
<dbReference type="CDD" id="cd17574">
    <property type="entry name" value="REC_OmpR"/>
    <property type="match status" value="1"/>
</dbReference>
<proteinExistence type="predicted"/>
<dbReference type="Gene3D" id="3.40.50.2300">
    <property type="match status" value="1"/>
</dbReference>
<organism evidence="8 9">
    <name type="scientific">Segetibacter aerophilus</name>
    <dbReference type="NCBI Taxonomy" id="670293"/>
    <lineage>
        <taxon>Bacteria</taxon>
        <taxon>Pseudomonadati</taxon>
        <taxon>Bacteroidota</taxon>
        <taxon>Chitinophagia</taxon>
        <taxon>Chitinophagales</taxon>
        <taxon>Chitinophagaceae</taxon>
        <taxon>Segetibacter</taxon>
    </lineage>
</organism>
<evidence type="ECO:0000256" key="1">
    <source>
        <dbReference type="ARBA" id="ARBA00022553"/>
    </source>
</evidence>
<dbReference type="GO" id="GO:0032993">
    <property type="term" value="C:protein-DNA complex"/>
    <property type="evidence" value="ECO:0007669"/>
    <property type="project" value="TreeGrafter"/>
</dbReference>
<keyword evidence="4" id="KW-0238">DNA-binding</keyword>
<evidence type="ECO:0000259" key="7">
    <source>
        <dbReference type="PROSITE" id="PS50110"/>
    </source>
</evidence>
<protein>
    <recommendedName>
        <fullName evidence="7">Response regulatory domain-containing protein</fullName>
    </recommendedName>
</protein>
<dbReference type="AlphaFoldDB" id="A0A512BA39"/>
<dbReference type="PANTHER" id="PTHR48111">
    <property type="entry name" value="REGULATOR OF RPOS"/>
    <property type="match status" value="1"/>
</dbReference>